<evidence type="ECO:0000256" key="4">
    <source>
        <dbReference type="RuleBase" id="RU000639"/>
    </source>
</evidence>
<dbReference type="PRINTS" id="PR00773">
    <property type="entry name" value="GRPEPROTEIN"/>
</dbReference>
<sequence length="165" mass="18113">MSDMRPEQPAEEDGGLATKLAELEDRWKRALADLENHRKRAARDAERLRSDERARTAAEWLPVVDNLERAIEHAGAEPDVLLDGVRAVRDQALTVLARLGYPRQDDTGRLFDPTRHEAVAAVPDADAPEGTIVQVTRPGYGHGENQLRPAQVVVSKGRQADGSGP</sequence>
<dbReference type="PANTHER" id="PTHR21237">
    <property type="entry name" value="GRPE PROTEIN"/>
    <property type="match status" value="1"/>
</dbReference>
<keyword evidence="6" id="KW-0175">Coiled coil</keyword>
<dbReference type="SUPFAM" id="SSF58014">
    <property type="entry name" value="Coiled-coil domain of nucleotide exchange factor GrpE"/>
    <property type="match status" value="1"/>
</dbReference>
<dbReference type="InterPro" id="IPR009012">
    <property type="entry name" value="GrpE_head"/>
</dbReference>
<keyword evidence="3" id="KW-0963">Cytoplasm</keyword>
<evidence type="ECO:0000256" key="5">
    <source>
        <dbReference type="RuleBase" id="RU004478"/>
    </source>
</evidence>
<dbReference type="EMBL" id="BAAABM010000041">
    <property type="protein sequence ID" value="GAA0349759.1"/>
    <property type="molecule type" value="Genomic_DNA"/>
</dbReference>
<dbReference type="Gene3D" id="2.30.22.10">
    <property type="entry name" value="Head domain of nucleotide exchange factor GrpE"/>
    <property type="match status" value="1"/>
</dbReference>
<keyword evidence="8" id="KW-1185">Reference proteome</keyword>
<dbReference type="PROSITE" id="PS01071">
    <property type="entry name" value="GRPE"/>
    <property type="match status" value="1"/>
</dbReference>
<dbReference type="Pfam" id="PF01025">
    <property type="entry name" value="GrpE"/>
    <property type="match status" value="1"/>
</dbReference>
<dbReference type="InterPro" id="IPR013805">
    <property type="entry name" value="GrpE_CC"/>
</dbReference>
<evidence type="ECO:0000256" key="1">
    <source>
        <dbReference type="ARBA" id="ARBA00009054"/>
    </source>
</evidence>
<feature type="coiled-coil region" evidence="6">
    <location>
        <begin position="20"/>
        <end position="51"/>
    </location>
</feature>
<keyword evidence="3 4" id="KW-0346">Stress response</keyword>
<evidence type="ECO:0000256" key="3">
    <source>
        <dbReference type="HAMAP-Rule" id="MF_01151"/>
    </source>
</evidence>
<organism evidence="7 8">
    <name type="scientific">Actinoallomurus spadix</name>
    <dbReference type="NCBI Taxonomy" id="79912"/>
    <lineage>
        <taxon>Bacteria</taxon>
        <taxon>Bacillati</taxon>
        <taxon>Actinomycetota</taxon>
        <taxon>Actinomycetes</taxon>
        <taxon>Streptosporangiales</taxon>
        <taxon>Thermomonosporaceae</taxon>
        <taxon>Actinoallomurus</taxon>
    </lineage>
</organism>
<comment type="caution">
    <text evidence="7">The sequence shown here is derived from an EMBL/GenBank/DDBJ whole genome shotgun (WGS) entry which is preliminary data.</text>
</comment>
<comment type="function">
    <text evidence="3 4">Participates actively in the response to hyperosmotic and heat shock by preventing the aggregation of stress-denatured proteins, in association with DnaK and GrpE. It is the nucleotide exchange factor for DnaK and may function as a thermosensor. Unfolded proteins bind initially to DnaJ; upon interaction with the DnaJ-bound protein, DnaK hydrolyzes its bound ATP, resulting in the formation of a stable complex. GrpE releases ADP from DnaK; ATP binding to DnaK triggers the release of the substrate protein, thus completing the reaction cycle. Several rounds of ATP-dependent interactions between DnaJ, DnaK and GrpE are required for fully efficient folding.</text>
</comment>
<dbReference type="Proteomes" id="UP001501822">
    <property type="component" value="Unassembled WGS sequence"/>
</dbReference>
<protein>
    <recommendedName>
        <fullName evidence="3 4">Protein GrpE</fullName>
    </recommendedName>
    <alternativeName>
        <fullName evidence="3">HSP-70 cofactor</fullName>
    </alternativeName>
</protein>
<dbReference type="Gene3D" id="3.90.20.20">
    <property type="match status" value="1"/>
</dbReference>
<evidence type="ECO:0000256" key="6">
    <source>
        <dbReference type="SAM" id="Coils"/>
    </source>
</evidence>
<name>A0ABN0WYU5_9ACTN</name>
<evidence type="ECO:0000256" key="2">
    <source>
        <dbReference type="ARBA" id="ARBA00023186"/>
    </source>
</evidence>
<comment type="subcellular location">
    <subcellularLocation>
        <location evidence="3">Cytoplasm</location>
    </subcellularLocation>
</comment>
<proteinExistence type="inferred from homology"/>
<comment type="subunit">
    <text evidence="3">Homodimer.</text>
</comment>
<gene>
    <name evidence="3 7" type="primary">grpE</name>
    <name evidence="7" type="ORF">GCM10010151_44320</name>
</gene>
<dbReference type="RefSeq" id="WP_252807596.1">
    <property type="nucleotide sequence ID" value="NZ_BAAABM010000041.1"/>
</dbReference>
<dbReference type="SUPFAM" id="SSF51064">
    <property type="entry name" value="Head domain of nucleotide exchange factor GrpE"/>
    <property type="match status" value="1"/>
</dbReference>
<comment type="similarity">
    <text evidence="1 3 5">Belongs to the GrpE family.</text>
</comment>
<dbReference type="InterPro" id="IPR000740">
    <property type="entry name" value="GrpE"/>
</dbReference>
<dbReference type="HAMAP" id="MF_01151">
    <property type="entry name" value="GrpE"/>
    <property type="match status" value="1"/>
</dbReference>
<reference evidence="7 8" key="1">
    <citation type="journal article" date="2019" name="Int. J. Syst. Evol. Microbiol.">
        <title>The Global Catalogue of Microorganisms (GCM) 10K type strain sequencing project: providing services to taxonomists for standard genome sequencing and annotation.</title>
        <authorList>
            <consortium name="The Broad Institute Genomics Platform"/>
            <consortium name="The Broad Institute Genome Sequencing Center for Infectious Disease"/>
            <person name="Wu L."/>
            <person name="Ma J."/>
        </authorList>
    </citation>
    <scope>NUCLEOTIDE SEQUENCE [LARGE SCALE GENOMIC DNA]</scope>
    <source>
        <strain evidence="7 8">JCM 3146</strain>
    </source>
</reference>
<accession>A0ABN0WYU5</accession>
<dbReference type="CDD" id="cd00446">
    <property type="entry name" value="GrpE"/>
    <property type="match status" value="1"/>
</dbReference>
<evidence type="ECO:0000313" key="8">
    <source>
        <dbReference type="Proteomes" id="UP001501822"/>
    </source>
</evidence>
<evidence type="ECO:0000313" key="7">
    <source>
        <dbReference type="EMBL" id="GAA0349759.1"/>
    </source>
</evidence>
<dbReference type="PANTHER" id="PTHR21237:SF23">
    <property type="entry name" value="GRPE PROTEIN HOMOLOG, MITOCHONDRIAL"/>
    <property type="match status" value="1"/>
</dbReference>
<keyword evidence="2 3" id="KW-0143">Chaperone</keyword>